<evidence type="ECO:0000313" key="8">
    <source>
        <dbReference type="Proteomes" id="UP001597318"/>
    </source>
</evidence>
<evidence type="ECO:0000259" key="6">
    <source>
        <dbReference type="PROSITE" id="PS51756"/>
    </source>
</evidence>
<proteinExistence type="inferred from homology"/>
<dbReference type="PANTHER" id="PTHR34976">
    <property type="entry name" value="RIBONUCLEASE YQCG-RELATED"/>
    <property type="match status" value="1"/>
</dbReference>
<feature type="coiled-coil region" evidence="4">
    <location>
        <begin position="10"/>
        <end position="40"/>
    </location>
</feature>
<dbReference type="Proteomes" id="UP001597318">
    <property type="component" value="Unassembled WGS sequence"/>
</dbReference>
<dbReference type="PROSITE" id="PS51756">
    <property type="entry name" value="LXG"/>
    <property type="match status" value="1"/>
</dbReference>
<evidence type="ECO:0000256" key="3">
    <source>
        <dbReference type="ARBA" id="ARBA00034117"/>
    </source>
</evidence>
<feature type="region of interest" description="Disordered" evidence="5">
    <location>
        <begin position="437"/>
        <end position="460"/>
    </location>
</feature>
<accession>A0ABW5C0D7</accession>
<keyword evidence="8" id="KW-1185">Reference proteome</keyword>
<dbReference type="EMBL" id="JBHUIK010000002">
    <property type="protein sequence ID" value="MFD2214556.1"/>
    <property type="molecule type" value="Genomic_DNA"/>
</dbReference>
<comment type="caution">
    <text evidence="7">The sequence shown here is derived from an EMBL/GenBank/DDBJ whole genome shotgun (WGS) entry which is preliminary data.</text>
</comment>
<keyword evidence="2" id="KW-0964">Secreted</keyword>
<dbReference type="InterPro" id="IPR027797">
    <property type="entry name" value="PT-TG_dom"/>
</dbReference>
<protein>
    <submittedName>
        <fullName evidence="7">T7SS effector LXG polymorphic toxin</fullName>
    </submittedName>
</protein>
<comment type="subcellular location">
    <subcellularLocation>
        <location evidence="1">Secreted</location>
    </subcellularLocation>
</comment>
<evidence type="ECO:0000256" key="2">
    <source>
        <dbReference type="ARBA" id="ARBA00022525"/>
    </source>
</evidence>
<dbReference type="RefSeq" id="WP_247343448.1">
    <property type="nucleotide sequence ID" value="NZ_CP095550.1"/>
</dbReference>
<name>A0ABW5C0D7_9BACI</name>
<feature type="domain" description="LXG" evidence="6">
    <location>
        <begin position="1"/>
        <end position="234"/>
    </location>
</feature>
<dbReference type="Pfam" id="PF14449">
    <property type="entry name" value="PT-TG"/>
    <property type="match status" value="1"/>
</dbReference>
<evidence type="ECO:0000256" key="5">
    <source>
        <dbReference type="SAM" id="MobiDB-lite"/>
    </source>
</evidence>
<dbReference type="InterPro" id="IPR051768">
    <property type="entry name" value="Bact_secretion_toxin"/>
</dbReference>
<organism evidence="7 8">
    <name type="scientific">Metabacillus endolithicus</name>
    <dbReference type="NCBI Taxonomy" id="1535204"/>
    <lineage>
        <taxon>Bacteria</taxon>
        <taxon>Bacillati</taxon>
        <taxon>Bacillota</taxon>
        <taxon>Bacilli</taxon>
        <taxon>Bacillales</taxon>
        <taxon>Bacillaceae</taxon>
        <taxon>Metabacillus</taxon>
    </lineage>
</organism>
<sequence>MRVLDSQSLVDTMEKRSNDYEKLRSQLESLQKTFQALVELDSFTGKGADAIKGFYKAHTEVMDAWFQLIDCQIAFFNGVNYKLISDKLGAETIVHSSFLEDNLSKSERQAEDMVDQHRSELNSIFQKINDILSLQVFSTSDFQAYMDDSRVKRQKTIEAVERVDQELLNEYMYSMYEQDNAQSLYQALKDATSTGVKIQPINFNAEAFRTSEIYQLQAGAKFHTDNYLRLKNKELEEQGIQTNTLYEGNWNNDEFNVAEFSGYNDLLRAIYGFDPVTGSQLSKDERLNYTMLLYMRYGLLKVSPEKVEKKENEELNFFDKSLNSFKEIGQDVWHGLETRADKMFDSPYDFTNYLTLGGLDGAKVTWEGAKLRYNNSTDSFYDFLNYLTFGSADIINGTFNPEDPLSKEHWLNSLGVFTLAGGGASSVLLKNRPKINGSIEGKRKGNEDGVEGTGKSKNISPSEIARSWQGQGAYPGIDKYRDITLKKGTVIYRGEPFGSEYFTTSRAIQRSGNDATVLFEGLQVQKHPQFGYRPGMTAYVVDDDLTAAFGITKANPHYGPGNLPQMFVPDANELIEQGILKPIHSQRLTNFN</sequence>
<comment type="similarity">
    <text evidence="3">In the N-terminal section; belongs to the LXG family.</text>
</comment>
<evidence type="ECO:0000313" key="7">
    <source>
        <dbReference type="EMBL" id="MFD2214556.1"/>
    </source>
</evidence>
<reference evidence="8" key="1">
    <citation type="journal article" date="2019" name="Int. J. Syst. Evol. Microbiol.">
        <title>The Global Catalogue of Microorganisms (GCM) 10K type strain sequencing project: providing services to taxonomists for standard genome sequencing and annotation.</title>
        <authorList>
            <consortium name="The Broad Institute Genomics Platform"/>
            <consortium name="The Broad Institute Genome Sequencing Center for Infectious Disease"/>
            <person name="Wu L."/>
            <person name="Ma J."/>
        </authorList>
    </citation>
    <scope>NUCLEOTIDE SEQUENCE [LARGE SCALE GENOMIC DNA]</scope>
    <source>
        <strain evidence="8">CGMCC 1.15474</strain>
    </source>
</reference>
<evidence type="ECO:0000256" key="1">
    <source>
        <dbReference type="ARBA" id="ARBA00004613"/>
    </source>
</evidence>
<dbReference type="Pfam" id="PF04740">
    <property type="entry name" value="LXG"/>
    <property type="match status" value="1"/>
</dbReference>
<keyword evidence="4" id="KW-0175">Coiled coil</keyword>
<dbReference type="PANTHER" id="PTHR34976:SF2">
    <property type="entry name" value="TYPE VII SECRETION SYSTEM PROTEIN ESSD"/>
    <property type="match status" value="1"/>
</dbReference>
<dbReference type="InterPro" id="IPR006829">
    <property type="entry name" value="LXG_dom"/>
</dbReference>
<gene>
    <name evidence="7" type="ORF">ACFSKK_12765</name>
</gene>
<evidence type="ECO:0000256" key="4">
    <source>
        <dbReference type="SAM" id="Coils"/>
    </source>
</evidence>